<evidence type="ECO:0000256" key="1">
    <source>
        <dbReference type="SAM" id="SignalP"/>
    </source>
</evidence>
<gene>
    <name evidence="2" type="ORF">SEMRO_529_G161040.1</name>
</gene>
<organism evidence="2 3">
    <name type="scientific">Seminavis robusta</name>
    <dbReference type="NCBI Taxonomy" id="568900"/>
    <lineage>
        <taxon>Eukaryota</taxon>
        <taxon>Sar</taxon>
        <taxon>Stramenopiles</taxon>
        <taxon>Ochrophyta</taxon>
        <taxon>Bacillariophyta</taxon>
        <taxon>Bacillariophyceae</taxon>
        <taxon>Bacillariophycidae</taxon>
        <taxon>Naviculales</taxon>
        <taxon>Naviculaceae</taxon>
        <taxon>Seminavis</taxon>
    </lineage>
</organism>
<name>A0A9N8E1M1_9STRA</name>
<evidence type="ECO:0000313" key="2">
    <source>
        <dbReference type="EMBL" id="CAB9512319.1"/>
    </source>
</evidence>
<feature type="signal peptide" evidence="1">
    <location>
        <begin position="1"/>
        <end position="23"/>
    </location>
</feature>
<evidence type="ECO:0000313" key="3">
    <source>
        <dbReference type="Proteomes" id="UP001153069"/>
    </source>
</evidence>
<keyword evidence="3" id="KW-1185">Reference proteome</keyword>
<accession>A0A9N8E1M1</accession>
<dbReference type="AlphaFoldDB" id="A0A9N8E1M1"/>
<proteinExistence type="predicted"/>
<protein>
    <submittedName>
        <fullName evidence="2">Uncharacterized protein</fullName>
    </submittedName>
</protein>
<sequence length="260" mass="27170">MKIQTTCLIFVSAILALSTSIEGAGIRGSDNMQRNLIATTINSVISFFVPILNLAMRTSLGAVELAAIDESMDLGEINLGVCTASASLSYALGAVRGLNSFQIETFELVPGTDPVFETSGILGTGEANWNGTWVFKAGFHDLTADTSASITADACGVAIDESVGGSIVATNPTMNIQMTIAGTSPNLLMLGLSMASSIDVQQADITYDSLNLNIGGFGQDIDFDIDAFLADLFVRNLREAVVPSIVEQLNNDLGGGLGFN</sequence>
<dbReference type="Proteomes" id="UP001153069">
    <property type="component" value="Unassembled WGS sequence"/>
</dbReference>
<feature type="chain" id="PRO_5040258978" evidence="1">
    <location>
        <begin position="24"/>
        <end position="260"/>
    </location>
</feature>
<comment type="caution">
    <text evidence="2">The sequence shown here is derived from an EMBL/GenBank/DDBJ whole genome shotgun (WGS) entry which is preliminary data.</text>
</comment>
<keyword evidence="1" id="KW-0732">Signal</keyword>
<reference evidence="2" key="1">
    <citation type="submission" date="2020-06" db="EMBL/GenBank/DDBJ databases">
        <authorList>
            <consortium name="Plant Systems Biology data submission"/>
        </authorList>
    </citation>
    <scope>NUCLEOTIDE SEQUENCE</scope>
    <source>
        <strain evidence="2">D6</strain>
    </source>
</reference>
<dbReference type="EMBL" id="CAICTM010000528">
    <property type="protein sequence ID" value="CAB9512319.1"/>
    <property type="molecule type" value="Genomic_DNA"/>
</dbReference>